<dbReference type="PIRSF" id="PIRSF028304">
    <property type="entry name" value="UCP028304"/>
    <property type="match status" value="1"/>
</dbReference>
<dbReference type="PANTHER" id="PTHR35370">
    <property type="entry name" value="CYTOPLASMIC PROTEIN-RELATED-RELATED"/>
    <property type="match status" value="1"/>
</dbReference>
<comment type="caution">
    <text evidence="1">The sequence shown here is derived from an EMBL/GenBank/DDBJ whole genome shotgun (WGS) entry which is preliminary data.</text>
</comment>
<dbReference type="EMBL" id="JJOA01000009">
    <property type="protein sequence ID" value="KEA59630.1"/>
    <property type="molecule type" value="Genomic_DNA"/>
</dbReference>
<reference evidence="1" key="1">
    <citation type="submission" date="2014-04" db="EMBL/GenBank/DDBJ databases">
        <title>In planta biocontrol of soil-borne Fusarium wilt of banana through a plant endophytic bacterium, Burkholderia cenocepacia 869T2.</title>
        <authorList>
            <person name="Ho Y.-N."/>
            <person name="Chiang H.-M."/>
            <person name="Chao C.-P."/>
            <person name="Su C.-C."/>
            <person name="Hsu H.-F."/>
            <person name="Guo C.-T."/>
            <person name="Hsieh J.-L."/>
            <person name="Huang C.-C."/>
        </authorList>
    </citation>
    <scope>NUCLEOTIDE SEQUENCE [LARGE SCALE GENOMIC DNA]</scope>
    <source>
        <strain evidence="1">869T2</strain>
    </source>
</reference>
<dbReference type="AlphaFoldDB" id="A0A071MG21"/>
<sequence length="611" mass="68931">MEELLPYYERELSFLRRYSRDFAERYPKIAARLALSGEHCEDPHVERMIESFALLGARINKKLDDDYPEFTEALLEVLYPHYLRPFPSCSIAQFTPASPGQQTEPVVIERGTELKSRPIRGVQCRFRTAYDVTLAPIRISEARYTPVALAPSATVLPSNATGVISITFESLAAQLDLGALKLSTLRAHLHGEQSFVAALTDCLFVNVLGAYVEPERNGRWTALRKLPIAQAGFDEDDALIDYPAKSHPAYRLLTEYFAFPDKFDFVDFDLAAITRASGRCQRATLHLVLQDVRSDSHVARLLELLTPSHFRLFCTPIVNLFRQHGEPIRVTHRAVSYPVIAEARRAFAYEVYSIDSVKLVRQQAHEESVIEFRPFYSLHHGESARIGHYWFARRNDWVAQKSPGYETEISIVDIDFEPTSPQTDTLSLDLTCTNRDLPAMLAFGLEGGDLFQEGGAQTSGISMLRRPTQSVRFERGRAAHWRLVSHLALNHVSLVAHGLAPLKEMLTLYDLRRTAVSMRQIDGLVGVEQRGAVQWLPGKPFATFVRGIEIRLTIDEEHFVGASLASFVRVLDSFFGLYVHLNSFVQLVVVSKRTGEEIIRCKPRTGESILA</sequence>
<proteinExistence type="predicted"/>
<accession>A0A071MG21</accession>
<dbReference type="OrthoDB" id="9763676at2"/>
<dbReference type="NCBIfam" id="TIGR03359">
    <property type="entry name" value="VI_chp_6"/>
    <property type="match status" value="1"/>
</dbReference>
<organism evidence="1">
    <name type="scientific">Burkholderia cenocepacia</name>
    <dbReference type="NCBI Taxonomy" id="95486"/>
    <lineage>
        <taxon>Bacteria</taxon>
        <taxon>Pseudomonadati</taxon>
        <taxon>Pseudomonadota</taxon>
        <taxon>Betaproteobacteria</taxon>
        <taxon>Burkholderiales</taxon>
        <taxon>Burkholderiaceae</taxon>
        <taxon>Burkholderia</taxon>
        <taxon>Burkholderia cepacia complex</taxon>
    </lineage>
</organism>
<name>A0A071MG21_9BURK</name>
<protein>
    <submittedName>
        <fullName evidence="1">Type VI secretion protein</fullName>
    </submittedName>
</protein>
<dbReference type="Pfam" id="PF05947">
    <property type="entry name" value="T6SS_TssF"/>
    <property type="match status" value="1"/>
</dbReference>
<gene>
    <name evidence="1" type="ORF">DT99_10920</name>
</gene>
<dbReference type="PANTHER" id="PTHR35370:SF1">
    <property type="entry name" value="TYPE VI SECRETION SYSTEM COMPONENT TSSF1"/>
    <property type="match status" value="1"/>
</dbReference>
<dbReference type="InterPro" id="IPR010272">
    <property type="entry name" value="T6SS_TssF"/>
</dbReference>
<evidence type="ECO:0000313" key="1">
    <source>
        <dbReference type="EMBL" id="KEA59630.1"/>
    </source>
</evidence>